<feature type="coiled-coil region" evidence="3">
    <location>
        <begin position="170"/>
        <end position="197"/>
    </location>
</feature>
<gene>
    <name evidence="4" type="ORF">GCM10007414_27880</name>
</gene>
<dbReference type="NCBIfam" id="TIGR01845">
    <property type="entry name" value="outer_NodT"/>
    <property type="match status" value="1"/>
</dbReference>
<evidence type="ECO:0000256" key="3">
    <source>
        <dbReference type="SAM" id="Coils"/>
    </source>
</evidence>
<keyword evidence="2" id="KW-0564">Palmitate</keyword>
<proteinExistence type="inferred from homology"/>
<dbReference type="InterPro" id="IPR003423">
    <property type="entry name" value="OMP_efflux"/>
</dbReference>
<dbReference type="RefSeq" id="WP_055733119.1">
    <property type="nucleotide sequence ID" value="NZ_BMDY01000017.1"/>
</dbReference>
<evidence type="ECO:0000256" key="2">
    <source>
        <dbReference type="RuleBase" id="RU362097"/>
    </source>
</evidence>
<accession>A0ABQ1I407</accession>
<keyword evidence="2" id="KW-0812">Transmembrane</keyword>
<comment type="caution">
    <text evidence="4">The sequence shown here is derived from an EMBL/GenBank/DDBJ whole genome shotgun (WGS) entry which is preliminary data.</text>
</comment>
<dbReference type="EMBL" id="BMDY01000017">
    <property type="protein sequence ID" value="GGB12952.1"/>
    <property type="molecule type" value="Genomic_DNA"/>
</dbReference>
<evidence type="ECO:0000256" key="1">
    <source>
        <dbReference type="ARBA" id="ARBA00007613"/>
    </source>
</evidence>
<organism evidence="4 5">
    <name type="scientific">Agarivorans gilvus</name>
    <dbReference type="NCBI Taxonomy" id="680279"/>
    <lineage>
        <taxon>Bacteria</taxon>
        <taxon>Pseudomonadati</taxon>
        <taxon>Pseudomonadota</taxon>
        <taxon>Gammaproteobacteria</taxon>
        <taxon>Alteromonadales</taxon>
        <taxon>Alteromonadaceae</taxon>
        <taxon>Agarivorans</taxon>
    </lineage>
</organism>
<evidence type="ECO:0000313" key="5">
    <source>
        <dbReference type="Proteomes" id="UP000651977"/>
    </source>
</evidence>
<keyword evidence="3" id="KW-0175">Coiled coil</keyword>
<dbReference type="SUPFAM" id="SSF56954">
    <property type="entry name" value="Outer membrane efflux proteins (OEP)"/>
    <property type="match status" value="1"/>
</dbReference>
<keyword evidence="2" id="KW-0472">Membrane</keyword>
<comment type="subcellular location">
    <subcellularLocation>
        <location evidence="2">Cell outer membrane</location>
        <topology evidence="2">Lipid-anchor</topology>
    </subcellularLocation>
</comment>
<dbReference type="Proteomes" id="UP000651977">
    <property type="component" value="Unassembled WGS sequence"/>
</dbReference>
<reference evidence="5" key="1">
    <citation type="journal article" date="2019" name="Int. J. Syst. Evol. Microbiol.">
        <title>The Global Catalogue of Microorganisms (GCM) 10K type strain sequencing project: providing services to taxonomists for standard genome sequencing and annotation.</title>
        <authorList>
            <consortium name="The Broad Institute Genomics Platform"/>
            <consortium name="The Broad Institute Genome Sequencing Center for Infectious Disease"/>
            <person name="Wu L."/>
            <person name="Ma J."/>
        </authorList>
    </citation>
    <scope>NUCLEOTIDE SEQUENCE [LARGE SCALE GENOMIC DNA]</scope>
    <source>
        <strain evidence="5">CGMCC 1.10131</strain>
    </source>
</reference>
<dbReference type="Gene3D" id="2.20.200.10">
    <property type="entry name" value="Outer membrane efflux proteins (OEP)"/>
    <property type="match status" value="1"/>
</dbReference>
<comment type="similarity">
    <text evidence="1 2">Belongs to the outer membrane factor (OMF) (TC 1.B.17) family.</text>
</comment>
<dbReference type="Gene3D" id="1.20.1600.10">
    <property type="entry name" value="Outer membrane efflux proteins (OEP)"/>
    <property type="match status" value="1"/>
</dbReference>
<sequence>MRLADWAWITLLLVGLSACSRNSTPAHTLDTELAANSWSSQYQQGEFANQGFEQALPAQLQALIKEALSANPQLQQQGFALDQQLYQIQIQNSQSWPNINAFLSGQRSGNDAASSSQFRVGLEFSWELDWLGKLDAQQQAAILDAKVSFEQWQQAQIRLAANTAQQWYNVIAAEQQRQLIAERYKNLKANLQIIEESYQSGINSALDVYLARADLSAARARLNSRSSELIQAKRQLELLLGRYPSGQISVQGQLDTPLAALPAGLPSELLQRRHDIKAAQYQLAAADLRVYAAYRDRFPSLSLSGSGGGQSNQLNQLLNGNSLIWSVFAGIGAPLFDAARRENIQQQRYAEAQSLNANYVDTVLASFAEVEQALQLEPSLRHNAELLASAAEDSKQAERLAFENYLAGLNEYVTVLESQRRAFDAQSSAITALNSQLQNRIELYLALGGGLQHAQTSREAFASEPLFD</sequence>
<keyword evidence="5" id="KW-1185">Reference proteome</keyword>
<name>A0ABQ1I407_9ALTE</name>
<protein>
    <submittedName>
        <fullName evidence="4">Cation transporter</fullName>
    </submittedName>
</protein>
<dbReference type="InterPro" id="IPR010131">
    <property type="entry name" value="MdtP/NodT-like"/>
</dbReference>
<dbReference type="PANTHER" id="PTHR30203">
    <property type="entry name" value="OUTER MEMBRANE CATION EFFLUX PROTEIN"/>
    <property type="match status" value="1"/>
</dbReference>
<keyword evidence="2" id="KW-1134">Transmembrane beta strand</keyword>
<keyword evidence="2" id="KW-0449">Lipoprotein</keyword>
<evidence type="ECO:0000313" key="4">
    <source>
        <dbReference type="EMBL" id="GGB12952.1"/>
    </source>
</evidence>
<dbReference type="PROSITE" id="PS51257">
    <property type="entry name" value="PROKAR_LIPOPROTEIN"/>
    <property type="match status" value="1"/>
</dbReference>
<dbReference type="Pfam" id="PF02321">
    <property type="entry name" value="OEP"/>
    <property type="match status" value="2"/>
</dbReference>